<dbReference type="GO" id="GO:0016788">
    <property type="term" value="F:hydrolase activity, acting on ester bonds"/>
    <property type="evidence" value="ECO:0007669"/>
    <property type="project" value="UniProtKB-ARBA"/>
</dbReference>
<proteinExistence type="predicted"/>
<dbReference type="InterPro" id="IPR036514">
    <property type="entry name" value="SGNH_hydro_sf"/>
</dbReference>
<gene>
    <name evidence="2" type="ORF">GO755_33870</name>
</gene>
<organism evidence="2 3">
    <name type="scientific">Spirosoma arboris</name>
    <dbReference type="NCBI Taxonomy" id="2682092"/>
    <lineage>
        <taxon>Bacteria</taxon>
        <taxon>Pseudomonadati</taxon>
        <taxon>Bacteroidota</taxon>
        <taxon>Cytophagia</taxon>
        <taxon>Cytophagales</taxon>
        <taxon>Cytophagaceae</taxon>
        <taxon>Spirosoma</taxon>
    </lineage>
</organism>
<evidence type="ECO:0000313" key="3">
    <source>
        <dbReference type="Proteomes" id="UP000436006"/>
    </source>
</evidence>
<dbReference type="SUPFAM" id="SSF52266">
    <property type="entry name" value="SGNH hydrolase"/>
    <property type="match status" value="1"/>
</dbReference>
<sequence length="204" mass="23286">MDMRQFLKHVLAYLLRLLQPEAKNPSIILLGDSLVELGNWEQLLNRADFINRGIGGDTLSHIQKRMKSLGAIRARIIFIEGGINDFPQSEPDSLFGKYQEIIAFWQSKQITPVVVGLVYISPLAAKTYPFRSDWRGINNQVSTLNENLKSFCNAQKIDFIDLNSLLSDSIQLRSEYTTDGVHLTEAAYHIWAGEILRFLNQYQL</sequence>
<evidence type="ECO:0000313" key="2">
    <source>
        <dbReference type="EMBL" id="MVM35063.1"/>
    </source>
</evidence>
<dbReference type="InterPro" id="IPR013830">
    <property type="entry name" value="SGNH_hydro"/>
</dbReference>
<feature type="domain" description="SGNH hydrolase-type esterase" evidence="1">
    <location>
        <begin position="30"/>
        <end position="189"/>
    </location>
</feature>
<keyword evidence="3" id="KW-1185">Reference proteome</keyword>
<dbReference type="Pfam" id="PF13472">
    <property type="entry name" value="Lipase_GDSL_2"/>
    <property type="match status" value="1"/>
</dbReference>
<reference evidence="2 3" key="1">
    <citation type="submission" date="2019-12" db="EMBL/GenBank/DDBJ databases">
        <title>Spirosoma sp. HMF4905 genome sequencing and assembly.</title>
        <authorList>
            <person name="Kang H."/>
            <person name="Cha I."/>
            <person name="Kim H."/>
            <person name="Joh K."/>
        </authorList>
    </citation>
    <scope>NUCLEOTIDE SEQUENCE [LARGE SCALE GENOMIC DNA]</scope>
    <source>
        <strain evidence="2 3">HMF4905</strain>
    </source>
</reference>
<dbReference type="InterPro" id="IPR051532">
    <property type="entry name" value="Ester_Hydrolysis_Enzymes"/>
</dbReference>
<dbReference type="EMBL" id="WPIN01000020">
    <property type="protein sequence ID" value="MVM35063.1"/>
    <property type="molecule type" value="Genomic_DNA"/>
</dbReference>
<dbReference type="Gene3D" id="3.40.50.1110">
    <property type="entry name" value="SGNH hydrolase"/>
    <property type="match status" value="1"/>
</dbReference>
<dbReference type="Proteomes" id="UP000436006">
    <property type="component" value="Unassembled WGS sequence"/>
</dbReference>
<dbReference type="AlphaFoldDB" id="A0A7K1SN12"/>
<dbReference type="PANTHER" id="PTHR30383">
    <property type="entry name" value="THIOESTERASE 1/PROTEASE 1/LYSOPHOSPHOLIPASE L1"/>
    <property type="match status" value="1"/>
</dbReference>
<accession>A0A7K1SN12</accession>
<protein>
    <recommendedName>
        <fullName evidence="1">SGNH hydrolase-type esterase domain-containing protein</fullName>
    </recommendedName>
</protein>
<evidence type="ECO:0000259" key="1">
    <source>
        <dbReference type="Pfam" id="PF13472"/>
    </source>
</evidence>
<name>A0A7K1SN12_9BACT</name>
<comment type="caution">
    <text evidence="2">The sequence shown here is derived from an EMBL/GenBank/DDBJ whole genome shotgun (WGS) entry which is preliminary data.</text>
</comment>